<dbReference type="RefSeq" id="WP_198122888.1">
    <property type="nucleotide sequence ID" value="NZ_JAECZC010000001.1"/>
</dbReference>
<organism evidence="2 3">
    <name type="scientific">Amazonocrinis nigriterrae CENA67</name>
    <dbReference type="NCBI Taxonomy" id="2794033"/>
    <lineage>
        <taxon>Bacteria</taxon>
        <taxon>Bacillati</taxon>
        <taxon>Cyanobacteriota</taxon>
        <taxon>Cyanophyceae</taxon>
        <taxon>Nostocales</taxon>
        <taxon>Nostocaceae</taxon>
        <taxon>Amazonocrinis</taxon>
        <taxon>Amazonocrinis nigriterrae</taxon>
    </lineage>
</organism>
<dbReference type="EMBL" id="JAECZC010000001">
    <property type="protein sequence ID" value="MBH8560856.1"/>
    <property type="molecule type" value="Genomic_DNA"/>
</dbReference>
<gene>
    <name evidence="2" type="ORF">I8748_01450</name>
</gene>
<dbReference type="Proteomes" id="UP000632766">
    <property type="component" value="Unassembled WGS sequence"/>
</dbReference>
<keyword evidence="3" id="KW-1185">Reference proteome</keyword>
<name>A0A8J7L8Y5_9NOST</name>
<protein>
    <submittedName>
        <fullName evidence="2">Uncharacterized protein</fullName>
    </submittedName>
</protein>
<feature type="compositionally biased region" description="Basic and acidic residues" evidence="1">
    <location>
        <begin position="9"/>
        <end position="23"/>
    </location>
</feature>
<comment type="caution">
    <text evidence="2">The sequence shown here is derived from an EMBL/GenBank/DDBJ whole genome shotgun (WGS) entry which is preliminary data.</text>
</comment>
<evidence type="ECO:0000256" key="1">
    <source>
        <dbReference type="SAM" id="MobiDB-lite"/>
    </source>
</evidence>
<dbReference type="AlphaFoldDB" id="A0A8J7L8Y5"/>
<accession>A0A8J7L8Y5</accession>
<evidence type="ECO:0000313" key="3">
    <source>
        <dbReference type="Proteomes" id="UP000632766"/>
    </source>
</evidence>
<evidence type="ECO:0000313" key="2">
    <source>
        <dbReference type="EMBL" id="MBH8560856.1"/>
    </source>
</evidence>
<sequence>MFHIQAAPKRWDKLNSPKNKADSTCKTSQVEPVDNKSSQFAKAKTTEYISNTQQVYYLERRLFG</sequence>
<feature type="region of interest" description="Disordered" evidence="1">
    <location>
        <begin position="1"/>
        <end position="30"/>
    </location>
</feature>
<proteinExistence type="predicted"/>
<reference evidence="2 3" key="1">
    <citation type="journal article" date="2021" name="Int. J. Syst. Evol. Microbiol.">
        <title>Amazonocrinis nigriterrae gen. nov., sp. nov., Atlanticothrix silvestris gen. nov., sp. nov. and Dendronalium phyllosphericum gen. nov., sp. nov., nostocacean cyanobacteria from Brazilian environments.</title>
        <authorList>
            <person name="Alvarenga D.O."/>
            <person name="Andreote A.P.D."/>
            <person name="Branco L.H.Z."/>
            <person name="Delbaje E."/>
            <person name="Cruz R.B."/>
            <person name="Varani A.M."/>
            <person name="Fiore M.F."/>
        </authorList>
    </citation>
    <scope>NUCLEOTIDE SEQUENCE [LARGE SCALE GENOMIC DNA]</scope>
    <source>
        <strain evidence="2 3">CENA67</strain>
    </source>
</reference>